<dbReference type="Pfam" id="PF02984">
    <property type="entry name" value="Cyclin_C"/>
    <property type="match status" value="1"/>
</dbReference>
<reference evidence="12" key="3">
    <citation type="submission" date="2025-09" db="UniProtKB">
        <authorList>
            <consortium name="Ensembl"/>
        </authorList>
    </citation>
    <scope>IDENTIFICATION</scope>
</reference>
<evidence type="ECO:0000256" key="9">
    <source>
        <dbReference type="SAM" id="MobiDB-lite"/>
    </source>
</evidence>
<accession>A0A3P9DEU3</accession>
<feature type="compositionally biased region" description="Polar residues" evidence="9">
    <location>
        <begin position="47"/>
        <end position="67"/>
    </location>
</feature>
<dbReference type="GeneID" id="101473222"/>
<dbReference type="GO" id="GO:0051301">
    <property type="term" value="P:cell division"/>
    <property type="evidence" value="ECO:0007669"/>
    <property type="project" value="UniProtKB-KW"/>
</dbReference>
<dbReference type="Gene3D" id="1.10.472.10">
    <property type="entry name" value="Cyclin-like"/>
    <property type="match status" value="2"/>
</dbReference>
<dbReference type="OrthoDB" id="5590282at2759"/>
<dbReference type="InterPro" id="IPR013763">
    <property type="entry name" value="Cyclin-like_dom"/>
</dbReference>
<evidence type="ECO:0000256" key="1">
    <source>
        <dbReference type="ARBA" id="ARBA00003222"/>
    </source>
</evidence>
<feature type="domain" description="Cyclin-like" evidence="10">
    <location>
        <begin position="181"/>
        <end position="266"/>
    </location>
</feature>
<dbReference type="STRING" id="106582.ENSMZEP00005032889"/>
<reference evidence="12 13" key="1">
    <citation type="journal article" date="2014" name="Nature">
        <title>The genomic substrate for adaptive radiation in African cichlid fish.</title>
        <authorList>
            <person name="Brawand D."/>
            <person name="Wagner C.E."/>
            <person name="Li Y.I."/>
            <person name="Malinsky M."/>
            <person name="Keller I."/>
            <person name="Fan S."/>
            <person name="Simakov O."/>
            <person name="Ng A.Y."/>
            <person name="Lim Z.W."/>
            <person name="Bezault E."/>
            <person name="Turner-Maier J."/>
            <person name="Johnson J."/>
            <person name="Alcazar R."/>
            <person name="Noh H.J."/>
            <person name="Russell P."/>
            <person name="Aken B."/>
            <person name="Alfoldi J."/>
            <person name="Amemiya C."/>
            <person name="Azzouzi N."/>
            <person name="Baroiller J.F."/>
            <person name="Barloy-Hubler F."/>
            <person name="Berlin A."/>
            <person name="Bloomquist R."/>
            <person name="Carleton K.L."/>
            <person name="Conte M.A."/>
            <person name="D'Cotta H."/>
            <person name="Eshel O."/>
            <person name="Gaffney L."/>
            <person name="Galibert F."/>
            <person name="Gante H.F."/>
            <person name="Gnerre S."/>
            <person name="Greuter L."/>
            <person name="Guyon R."/>
            <person name="Haddad N.S."/>
            <person name="Haerty W."/>
            <person name="Harris R.M."/>
            <person name="Hofmann H.A."/>
            <person name="Hourlier T."/>
            <person name="Hulata G."/>
            <person name="Jaffe D.B."/>
            <person name="Lara M."/>
            <person name="Lee A.P."/>
            <person name="MacCallum I."/>
            <person name="Mwaiko S."/>
            <person name="Nikaido M."/>
            <person name="Nishihara H."/>
            <person name="Ozouf-Costaz C."/>
            <person name="Penman D.J."/>
            <person name="Przybylski D."/>
            <person name="Rakotomanga M."/>
            <person name="Renn S.C.P."/>
            <person name="Ribeiro F.J."/>
            <person name="Ron M."/>
            <person name="Salzburger W."/>
            <person name="Sanchez-Pulido L."/>
            <person name="Santos M.E."/>
            <person name="Searle S."/>
            <person name="Sharpe T."/>
            <person name="Swofford R."/>
            <person name="Tan F.J."/>
            <person name="Williams L."/>
            <person name="Young S."/>
            <person name="Yin S."/>
            <person name="Okada N."/>
            <person name="Kocher T.D."/>
            <person name="Miska E.A."/>
            <person name="Lander E.S."/>
            <person name="Venkatesh B."/>
            <person name="Fernald R.D."/>
            <person name="Meyer A."/>
            <person name="Ponting C.P."/>
            <person name="Streelman J.T."/>
            <person name="Lindblad-Toh K."/>
            <person name="Seehausen O."/>
            <person name="Di Palma F."/>
        </authorList>
    </citation>
    <scope>NUCLEOTIDE SEQUENCE</scope>
</reference>
<protein>
    <recommendedName>
        <fullName evidence="7">G2/mitotic-specific cyclin-B2</fullName>
    </recommendedName>
</protein>
<dbReference type="Ensembl" id="ENSMZET00005033949.1">
    <property type="protein sequence ID" value="ENSMZEP00005032889.1"/>
    <property type="gene ID" value="ENSMZEG00005024490.1"/>
</dbReference>
<dbReference type="InterPro" id="IPR048258">
    <property type="entry name" value="Cyclins_cyclin-box"/>
</dbReference>
<dbReference type="InterPro" id="IPR039361">
    <property type="entry name" value="Cyclin"/>
</dbReference>
<keyword evidence="4 8" id="KW-0195">Cyclin</keyword>
<comment type="similarity">
    <text evidence="2">Belongs to the cyclin family. Cyclin AB subfamily.</text>
</comment>
<keyword evidence="3" id="KW-0132">Cell division</keyword>
<dbReference type="SMART" id="SM01332">
    <property type="entry name" value="Cyclin_C"/>
    <property type="match status" value="1"/>
</dbReference>
<feature type="region of interest" description="Disordered" evidence="9">
    <location>
        <begin position="1"/>
        <end position="67"/>
    </location>
</feature>
<evidence type="ECO:0000256" key="6">
    <source>
        <dbReference type="ARBA" id="ARBA00025821"/>
    </source>
</evidence>
<dbReference type="RefSeq" id="XP_004550179.1">
    <property type="nucleotide sequence ID" value="XM_004550122.3"/>
</dbReference>
<evidence type="ECO:0000313" key="13">
    <source>
        <dbReference type="Proteomes" id="UP000265160"/>
    </source>
</evidence>
<dbReference type="InterPro" id="IPR006671">
    <property type="entry name" value="Cyclin_N"/>
</dbReference>
<dbReference type="Proteomes" id="UP000265160">
    <property type="component" value="LG10"/>
</dbReference>
<evidence type="ECO:0000256" key="4">
    <source>
        <dbReference type="ARBA" id="ARBA00023127"/>
    </source>
</evidence>
<evidence type="ECO:0000256" key="8">
    <source>
        <dbReference type="RuleBase" id="RU000383"/>
    </source>
</evidence>
<dbReference type="CTD" id="8900"/>
<dbReference type="FunFam" id="1.10.472.10:FF:000001">
    <property type="entry name" value="G2/mitotic-specific cyclin"/>
    <property type="match status" value="1"/>
</dbReference>
<organism evidence="12 13">
    <name type="scientific">Maylandia zebra</name>
    <name type="common">zebra mbuna</name>
    <dbReference type="NCBI Taxonomy" id="106582"/>
    <lineage>
        <taxon>Eukaryota</taxon>
        <taxon>Metazoa</taxon>
        <taxon>Chordata</taxon>
        <taxon>Craniata</taxon>
        <taxon>Vertebrata</taxon>
        <taxon>Euteleostomi</taxon>
        <taxon>Actinopterygii</taxon>
        <taxon>Neopterygii</taxon>
        <taxon>Teleostei</taxon>
        <taxon>Neoteleostei</taxon>
        <taxon>Acanthomorphata</taxon>
        <taxon>Ovalentaria</taxon>
        <taxon>Cichlomorphae</taxon>
        <taxon>Cichliformes</taxon>
        <taxon>Cichlidae</taxon>
        <taxon>African cichlids</taxon>
        <taxon>Pseudocrenilabrinae</taxon>
        <taxon>Haplochromini</taxon>
        <taxon>Maylandia</taxon>
        <taxon>Maylandia zebra complex</taxon>
    </lineage>
</organism>
<feature type="domain" description="Cyclin C-terminal" evidence="11">
    <location>
        <begin position="275"/>
        <end position="392"/>
    </location>
</feature>
<dbReference type="InterPro" id="IPR036915">
    <property type="entry name" value="Cyclin-like_sf"/>
</dbReference>
<sequence>MMNFSKSQRSRASKENMAPSARVDTLQRSKQRTVLGVLSENELRGRSLSQGGQFSRHSSTSESSQLNCLGCPSSSSFDVYVEEACEVVLAASGEEVVGHRNYQDEETNALHSEDMVIMLELSSSPCQDASTPSESEEVFCVEYARDIHQHLRNNEIAFRPRPKYLERHPEITDDMRVVLVDWMAEVAQEFQLQAETLHLAINYLDRFLSLIGNVKRGKLQLVGTAALVIAAKYEEKSPPKLDQFVTITDNTYTKKQLLRMEQAFLSVLGFNLAAPTINSFLHLFMAIQSVCANTKNLALYVAELSLLEMDPFLQYSPSMVAAAAYCLASYTINTSLWPDSLVAFSGYTMADISPCLTHLYKLYASAESRPLQGIREKYKNSKYCGVSWITPPAFLFFP</sequence>
<evidence type="ECO:0000256" key="3">
    <source>
        <dbReference type="ARBA" id="ARBA00022618"/>
    </source>
</evidence>
<dbReference type="AlphaFoldDB" id="A0A3P9DEU3"/>
<evidence type="ECO:0000256" key="7">
    <source>
        <dbReference type="ARBA" id="ARBA00040980"/>
    </source>
</evidence>
<dbReference type="SUPFAM" id="SSF47954">
    <property type="entry name" value="Cyclin-like"/>
    <property type="match status" value="2"/>
</dbReference>
<feature type="domain" description="Cyclin-like" evidence="10">
    <location>
        <begin position="279"/>
        <end position="361"/>
    </location>
</feature>
<reference evidence="12" key="2">
    <citation type="submission" date="2025-08" db="UniProtKB">
        <authorList>
            <consortium name="Ensembl"/>
        </authorList>
    </citation>
    <scope>IDENTIFICATION</scope>
</reference>
<comment type="subunit">
    <text evidence="6">Interacts with the CDK1 protein kinase to form a serine/threonine kinase holoenzyme complex also known as maturation promoting factor (MPF). The cyclin subunit imparts substrate specificity to the complex.</text>
</comment>
<dbReference type="GeneTree" id="ENSGT00940000157940"/>
<dbReference type="InterPro" id="IPR004367">
    <property type="entry name" value="Cyclin_C-dom"/>
</dbReference>
<comment type="function">
    <text evidence="1">Essential for the control of the cell cycle at the G2/M (mitosis) transition.</text>
</comment>
<dbReference type="KEGG" id="mze:101473222"/>
<proteinExistence type="inferred from homology"/>
<dbReference type="PANTHER" id="PTHR10177">
    <property type="entry name" value="CYCLINS"/>
    <property type="match status" value="1"/>
</dbReference>
<dbReference type="PROSITE" id="PS00292">
    <property type="entry name" value="CYCLINS"/>
    <property type="match status" value="1"/>
</dbReference>
<keyword evidence="5" id="KW-0131">Cell cycle</keyword>
<dbReference type="SMART" id="SM00385">
    <property type="entry name" value="CYCLIN"/>
    <property type="match status" value="2"/>
</dbReference>
<evidence type="ECO:0000259" key="11">
    <source>
        <dbReference type="SMART" id="SM01332"/>
    </source>
</evidence>
<evidence type="ECO:0000256" key="5">
    <source>
        <dbReference type="ARBA" id="ARBA00023306"/>
    </source>
</evidence>
<keyword evidence="13" id="KW-1185">Reference proteome</keyword>
<evidence type="ECO:0000313" key="12">
    <source>
        <dbReference type="Ensembl" id="ENSMZEP00005032889.1"/>
    </source>
</evidence>
<name>A0A3P9DEU3_9CICH</name>
<dbReference type="Pfam" id="PF00134">
    <property type="entry name" value="Cyclin_N"/>
    <property type="match status" value="1"/>
</dbReference>
<evidence type="ECO:0000259" key="10">
    <source>
        <dbReference type="SMART" id="SM00385"/>
    </source>
</evidence>
<evidence type="ECO:0000256" key="2">
    <source>
        <dbReference type="ARBA" id="ARBA00006955"/>
    </source>
</evidence>